<keyword evidence="2" id="KW-0808">Transferase</keyword>
<feature type="non-terminal residue" evidence="2">
    <location>
        <position position="301"/>
    </location>
</feature>
<protein>
    <submittedName>
        <fullName evidence="2">Reverse transcriptase domain</fullName>
    </submittedName>
</protein>
<keyword evidence="2" id="KW-0695">RNA-directed DNA polymerase</keyword>
<feature type="non-terminal residue" evidence="2">
    <location>
        <position position="1"/>
    </location>
</feature>
<dbReference type="Proteomes" id="UP000325440">
    <property type="component" value="Unassembled WGS sequence"/>
</dbReference>
<dbReference type="SUPFAM" id="SSF56672">
    <property type="entry name" value="DNA/RNA polymerases"/>
    <property type="match status" value="1"/>
</dbReference>
<dbReference type="AlphaFoldDB" id="A0A5E4NDL3"/>
<dbReference type="GO" id="GO:0003964">
    <property type="term" value="F:RNA-directed DNA polymerase activity"/>
    <property type="evidence" value="ECO:0007669"/>
    <property type="project" value="UniProtKB-KW"/>
</dbReference>
<dbReference type="InterPro" id="IPR000477">
    <property type="entry name" value="RT_dom"/>
</dbReference>
<accession>A0A5E4NDL3</accession>
<sequence length="301" mass="35091">RLKTSIEIDSAVEQLTNNIVKAAKVATPIIPTDDNREITYPMDIKNLVQQKRRARRTWHNTRHPTDKTEWNRVSKILHNKIKEMKNVTFKSYVCGLSATDNTDYSLWKATRHMKRPRVQVPPIRKEDGTWARSEQEKAEIYARHLERVFLPNAIDSELDIVQCPQLSTTRKKIKNFTPLEVAKVIDDSLNPKKAPGYDEISPKILKELPKKAIIHLTHIYNAILRMEYIPEQWKRAQVIMLLKPGKPPEDVTSYRPISLLPSLSKLLEKLLLKRLKPIIEEKHLIPDHQFGFRNKHSTIDQ</sequence>
<keyword evidence="2" id="KW-0548">Nucleotidyltransferase</keyword>
<dbReference type="PANTHER" id="PTHR19446">
    <property type="entry name" value="REVERSE TRANSCRIPTASES"/>
    <property type="match status" value="1"/>
</dbReference>
<dbReference type="Pfam" id="PF00078">
    <property type="entry name" value="RVT_1"/>
    <property type="match status" value="1"/>
</dbReference>
<gene>
    <name evidence="2" type="ORF">CINCED_3A016846</name>
</gene>
<feature type="domain" description="Reverse transcriptase" evidence="1">
    <location>
        <begin position="248"/>
        <end position="300"/>
    </location>
</feature>
<proteinExistence type="predicted"/>
<name>A0A5E4NDL3_9HEMI</name>
<dbReference type="OrthoDB" id="6622136at2759"/>
<organism evidence="2 3">
    <name type="scientific">Cinara cedri</name>
    <dbReference type="NCBI Taxonomy" id="506608"/>
    <lineage>
        <taxon>Eukaryota</taxon>
        <taxon>Metazoa</taxon>
        <taxon>Ecdysozoa</taxon>
        <taxon>Arthropoda</taxon>
        <taxon>Hexapoda</taxon>
        <taxon>Insecta</taxon>
        <taxon>Pterygota</taxon>
        <taxon>Neoptera</taxon>
        <taxon>Paraneoptera</taxon>
        <taxon>Hemiptera</taxon>
        <taxon>Sternorrhyncha</taxon>
        <taxon>Aphidomorpha</taxon>
        <taxon>Aphidoidea</taxon>
        <taxon>Aphididae</taxon>
        <taxon>Lachninae</taxon>
        <taxon>Cinara</taxon>
    </lineage>
</organism>
<dbReference type="EMBL" id="CABPRJ010002093">
    <property type="protein sequence ID" value="VVC42957.1"/>
    <property type="molecule type" value="Genomic_DNA"/>
</dbReference>
<reference evidence="2 3" key="1">
    <citation type="submission" date="2019-08" db="EMBL/GenBank/DDBJ databases">
        <authorList>
            <person name="Alioto T."/>
            <person name="Alioto T."/>
            <person name="Gomez Garrido J."/>
        </authorList>
    </citation>
    <scope>NUCLEOTIDE SEQUENCE [LARGE SCALE GENOMIC DNA]</scope>
</reference>
<keyword evidence="3" id="KW-1185">Reference proteome</keyword>
<evidence type="ECO:0000313" key="3">
    <source>
        <dbReference type="Proteomes" id="UP000325440"/>
    </source>
</evidence>
<evidence type="ECO:0000259" key="1">
    <source>
        <dbReference type="Pfam" id="PF00078"/>
    </source>
</evidence>
<dbReference type="InterPro" id="IPR043502">
    <property type="entry name" value="DNA/RNA_pol_sf"/>
</dbReference>
<evidence type="ECO:0000313" key="2">
    <source>
        <dbReference type="EMBL" id="VVC42957.1"/>
    </source>
</evidence>